<dbReference type="EMBL" id="CP000586">
    <property type="protein sequence ID" value="ABO96594.1"/>
    <property type="molecule type" value="Genomic_DNA"/>
</dbReference>
<dbReference type="OMA" id="KWHLERW"/>
<keyword evidence="5" id="KW-1185">Reference proteome</keyword>
<dbReference type="AlphaFoldDB" id="A4RZB4"/>
<dbReference type="InterPro" id="IPR052276">
    <property type="entry name" value="Diphthamide-biosynth_chaperone"/>
</dbReference>
<keyword evidence="2" id="KW-0812">Transmembrane</keyword>
<dbReference type="GeneID" id="5002512"/>
<proteinExistence type="predicted"/>
<dbReference type="KEGG" id="olu:OSTLU_15898"/>
<evidence type="ECO:0000259" key="3">
    <source>
        <dbReference type="PROSITE" id="PS50076"/>
    </source>
</evidence>
<keyword evidence="2" id="KW-1133">Transmembrane helix</keyword>
<evidence type="ECO:0000313" key="5">
    <source>
        <dbReference type="Proteomes" id="UP000001568"/>
    </source>
</evidence>
<dbReference type="InterPro" id="IPR018253">
    <property type="entry name" value="DnaJ_domain_CS"/>
</dbReference>
<gene>
    <name evidence="4" type="ORF">OSTLU_15898</name>
</gene>
<dbReference type="PROSITE" id="PS50076">
    <property type="entry name" value="DNAJ_2"/>
    <property type="match status" value="1"/>
</dbReference>
<keyword evidence="2" id="KW-0472">Membrane</keyword>
<accession>A4RZB4</accession>
<dbReference type="HOGENOM" id="CLU_1153323_0_0_1"/>
<name>A4RZB4_OSTLU</name>
<dbReference type="InterPro" id="IPR001623">
    <property type="entry name" value="DnaJ_domain"/>
</dbReference>
<dbReference type="Gene3D" id="1.10.287.110">
    <property type="entry name" value="DnaJ domain"/>
    <property type="match status" value="1"/>
</dbReference>
<evidence type="ECO:0000256" key="1">
    <source>
        <dbReference type="SAM" id="MobiDB-lite"/>
    </source>
</evidence>
<dbReference type="PROSITE" id="PS00636">
    <property type="entry name" value="DNAJ_1"/>
    <property type="match status" value="1"/>
</dbReference>
<dbReference type="Proteomes" id="UP000001568">
    <property type="component" value="Chromosome 6"/>
</dbReference>
<sequence>MRAIASHALGARARCVRARASREDAFGDRRRDATSSAHSNDTKKRRARDDARRATTAPTEVLSPYVVLNVPRDATTTELKIAFRKMAKATHPDSSGDADASGTAFRRAHAAYEVLTDDVRRSMIDDGIVDTCHGFSFVEGEIRTSLDYAKRSGAPLKKSTAAARERRRRRKKTKVKASAWEEKVMFSPKNRDELVKKWHLERWNRGWRMWCQAWFALLTFGAPVGVAYALAFAHQFAIAPH</sequence>
<feature type="transmembrane region" description="Helical" evidence="2">
    <location>
        <begin position="213"/>
        <end position="238"/>
    </location>
</feature>
<organism evidence="4 5">
    <name type="scientific">Ostreococcus lucimarinus (strain CCE9901)</name>
    <dbReference type="NCBI Taxonomy" id="436017"/>
    <lineage>
        <taxon>Eukaryota</taxon>
        <taxon>Viridiplantae</taxon>
        <taxon>Chlorophyta</taxon>
        <taxon>Mamiellophyceae</taxon>
        <taxon>Mamiellales</taxon>
        <taxon>Bathycoccaceae</taxon>
        <taxon>Ostreococcus</taxon>
    </lineage>
</organism>
<evidence type="ECO:0000313" key="4">
    <source>
        <dbReference type="EMBL" id="ABO96594.1"/>
    </source>
</evidence>
<reference evidence="4 5" key="1">
    <citation type="journal article" date="2007" name="Proc. Natl. Acad. Sci. U.S.A.">
        <title>The tiny eukaryote Ostreococcus provides genomic insights into the paradox of plankton speciation.</title>
        <authorList>
            <person name="Palenik B."/>
            <person name="Grimwood J."/>
            <person name="Aerts A."/>
            <person name="Rouze P."/>
            <person name="Salamov A."/>
            <person name="Putnam N."/>
            <person name="Dupont C."/>
            <person name="Jorgensen R."/>
            <person name="Derelle E."/>
            <person name="Rombauts S."/>
            <person name="Zhou K."/>
            <person name="Otillar R."/>
            <person name="Merchant S.S."/>
            <person name="Podell S."/>
            <person name="Gaasterland T."/>
            <person name="Napoli C."/>
            <person name="Gendler K."/>
            <person name="Manuell A."/>
            <person name="Tai V."/>
            <person name="Vallon O."/>
            <person name="Piganeau G."/>
            <person name="Jancek S."/>
            <person name="Heijde M."/>
            <person name="Jabbari K."/>
            <person name="Bowler C."/>
            <person name="Lohr M."/>
            <person name="Robbens S."/>
            <person name="Werner G."/>
            <person name="Dubchak I."/>
            <person name="Pazour G.J."/>
            <person name="Ren Q."/>
            <person name="Paulsen I."/>
            <person name="Delwiche C."/>
            <person name="Schmutz J."/>
            <person name="Rokhsar D."/>
            <person name="Van de Peer Y."/>
            <person name="Moreau H."/>
            <person name="Grigoriev I.V."/>
        </authorList>
    </citation>
    <scope>NUCLEOTIDE SEQUENCE [LARGE SCALE GENOMIC DNA]</scope>
    <source>
        <strain evidence="4 5">CCE9901</strain>
    </source>
</reference>
<feature type="compositionally biased region" description="Basic and acidic residues" evidence="1">
    <location>
        <begin position="20"/>
        <end position="33"/>
    </location>
</feature>
<dbReference type="SUPFAM" id="SSF46565">
    <property type="entry name" value="Chaperone J-domain"/>
    <property type="match status" value="1"/>
</dbReference>
<dbReference type="Gramene" id="ABO96594">
    <property type="protein sequence ID" value="ABO96594"/>
    <property type="gene ID" value="OSTLU_15898"/>
</dbReference>
<dbReference type="PANTHER" id="PTHR44240">
    <property type="entry name" value="DNAJ DOMAIN (PROKARYOTIC HEAT SHOCK PROTEIN)-RELATED"/>
    <property type="match status" value="1"/>
</dbReference>
<protein>
    <recommendedName>
        <fullName evidence="3">J domain-containing protein</fullName>
    </recommendedName>
</protein>
<dbReference type="SMART" id="SM00271">
    <property type="entry name" value="DnaJ"/>
    <property type="match status" value="1"/>
</dbReference>
<dbReference type="PANTHER" id="PTHR44240:SF10">
    <property type="entry name" value="J DOMAIN-CONTAINING PROTEIN"/>
    <property type="match status" value="1"/>
</dbReference>
<feature type="domain" description="J" evidence="3">
    <location>
        <begin position="63"/>
        <end position="128"/>
    </location>
</feature>
<dbReference type="PRINTS" id="PR00625">
    <property type="entry name" value="JDOMAIN"/>
</dbReference>
<dbReference type="OrthoDB" id="552776at2759"/>
<dbReference type="RefSeq" id="XP_001418301.1">
    <property type="nucleotide sequence ID" value="XM_001418264.1"/>
</dbReference>
<evidence type="ECO:0000256" key="2">
    <source>
        <dbReference type="SAM" id="Phobius"/>
    </source>
</evidence>
<feature type="region of interest" description="Disordered" evidence="1">
    <location>
        <begin position="20"/>
        <end position="56"/>
    </location>
</feature>
<dbReference type="CDD" id="cd06257">
    <property type="entry name" value="DnaJ"/>
    <property type="match status" value="1"/>
</dbReference>
<dbReference type="STRING" id="436017.A4RZB4"/>
<dbReference type="Pfam" id="PF00226">
    <property type="entry name" value="DnaJ"/>
    <property type="match status" value="1"/>
</dbReference>
<dbReference type="InterPro" id="IPR036869">
    <property type="entry name" value="J_dom_sf"/>
</dbReference>